<evidence type="ECO:0000313" key="2">
    <source>
        <dbReference type="EMBL" id="SER49695.1"/>
    </source>
</evidence>
<evidence type="ECO:0000313" key="3">
    <source>
        <dbReference type="Proteomes" id="UP000198815"/>
    </source>
</evidence>
<dbReference type="EMBL" id="FOGZ01000001">
    <property type="protein sequence ID" value="SER49695.1"/>
    <property type="molecule type" value="Genomic_DNA"/>
</dbReference>
<dbReference type="STRING" id="64702.SAMN05443377_101163"/>
<keyword evidence="3" id="KW-1185">Reference proteome</keyword>
<accession>A0A1H9PPG1</accession>
<dbReference type="SUPFAM" id="SSF47240">
    <property type="entry name" value="Ferritin-like"/>
    <property type="match status" value="1"/>
</dbReference>
<reference evidence="2 3" key="1">
    <citation type="submission" date="2016-10" db="EMBL/GenBank/DDBJ databases">
        <authorList>
            <person name="de Groot N.N."/>
        </authorList>
    </citation>
    <scope>NUCLEOTIDE SEQUENCE [LARGE SCALE GENOMIC DNA]</scope>
    <source>
        <strain evidence="2 3">DSM 16859</strain>
    </source>
</reference>
<dbReference type="InterPro" id="IPR012347">
    <property type="entry name" value="Ferritin-like"/>
</dbReference>
<dbReference type="Gene3D" id="1.20.1260.10">
    <property type="match status" value="1"/>
</dbReference>
<feature type="domain" description="DUF4439" evidence="1">
    <location>
        <begin position="231"/>
        <end position="323"/>
    </location>
</feature>
<proteinExistence type="predicted"/>
<dbReference type="InterPro" id="IPR029447">
    <property type="entry name" value="DUF4439"/>
</dbReference>
<dbReference type="AlphaFoldDB" id="A0A1H9PPG1"/>
<dbReference type="InterPro" id="IPR009078">
    <property type="entry name" value="Ferritin-like_SF"/>
</dbReference>
<sequence>MHASVVPVISRRAVLLIGGIGALSGCAPSPVVVGSPAAGSASPAQLDAHRREAVREETSLAALNSSCASGAAAWSAPAGFGEWCAAAAKAHAHHATVLAQADPLGGVNADHSPLMASPSPSAPAGGPSGLAEALVALRTGYETLAASHLGVALAQTEPVTAMLWASLYCYADAGRQLVTAHGDGASFAVPTGEGSAVPARIVLGSRDETLQVLLSRVDALRFGLQAMIGRSGDTQTQMVDRVAAVEELRNSIATQLASASARPSAPAIAYTLPGDVNDPSSWPQIWGKLESGVLAAWVPVAATSTGTERSKALASMAAQSLQAPSHGVALSWWPGWV</sequence>
<dbReference type="Pfam" id="PF14530">
    <property type="entry name" value="DUF4439"/>
    <property type="match status" value="1"/>
</dbReference>
<gene>
    <name evidence="2" type="ORF">SAMN05443377_101163</name>
</gene>
<protein>
    <recommendedName>
        <fullName evidence="1">DUF4439 domain-containing protein</fullName>
    </recommendedName>
</protein>
<dbReference type="Proteomes" id="UP000198815">
    <property type="component" value="Unassembled WGS sequence"/>
</dbReference>
<evidence type="ECO:0000259" key="1">
    <source>
        <dbReference type="Pfam" id="PF14530"/>
    </source>
</evidence>
<name>A0A1H9PPG1_9ACTN</name>
<organism evidence="2 3">
    <name type="scientific">Propionibacterium cyclohexanicum</name>
    <dbReference type="NCBI Taxonomy" id="64702"/>
    <lineage>
        <taxon>Bacteria</taxon>
        <taxon>Bacillati</taxon>
        <taxon>Actinomycetota</taxon>
        <taxon>Actinomycetes</taxon>
        <taxon>Propionibacteriales</taxon>
        <taxon>Propionibacteriaceae</taxon>
        <taxon>Propionibacterium</taxon>
    </lineage>
</organism>